<organism evidence="1 2">
    <name type="scientific">Oceanisphaera arctica</name>
    <dbReference type="NCBI Taxonomy" id="641510"/>
    <lineage>
        <taxon>Bacteria</taxon>
        <taxon>Pseudomonadati</taxon>
        <taxon>Pseudomonadota</taxon>
        <taxon>Gammaproteobacteria</taxon>
        <taxon>Aeromonadales</taxon>
        <taxon>Aeromonadaceae</taxon>
        <taxon>Oceanisphaera</taxon>
    </lineage>
</organism>
<reference evidence="2" key="1">
    <citation type="submission" date="2016-11" db="EMBL/GenBank/DDBJ databases">
        <authorList>
            <person name="Sisinthy S."/>
            <person name="Ara S."/>
            <person name="Gundlapally S.R."/>
        </authorList>
    </citation>
    <scope>NUCLEOTIDE SEQUENCE [LARGE SCALE GENOMIC DNA]</scope>
    <source>
        <strain evidence="2">V1-41</strain>
    </source>
</reference>
<dbReference type="EMBL" id="MPZM01000005">
    <property type="protein sequence ID" value="PPL17773.1"/>
    <property type="molecule type" value="Genomic_DNA"/>
</dbReference>
<comment type="caution">
    <text evidence="1">The sequence shown here is derived from an EMBL/GenBank/DDBJ whole genome shotgun (WGS) entry which is preliminary data.</text>
</comment>
<keyword evidence="2" id="KW-1185">Reference proteome</keyword>
<dbReference type="Proteomes" id="UP000242231">
    <property type="component" value="Unassembled WGS sequence"/>
</dbReference>
<sequence length="59" mass="6839">MKYDYIDRLYGFCTDLVIVMGNGFRSESPVTPERALLGLWDNNVWDITGQRLDRIAITE</sequence>
<accession>A0A2P5TQ03</accession>
<evidence type="ECO:0000313" key="1">
    <source>
        <dbReference type="EMBL" id="PPL17773.1"/>
    </source>
</evidence>
<name>A0A2P5TQ03_9GAMM</name>
<evidence type="ECO:0000313" key="2">
    <source>
        <dbReference type="Proteomes" id="UP000242231"/>
    </source>
</evidence>
<gene>
    <name evidence="1" type="ORF">UN63_04225</name>
</gene>
<dbReference type="AlphaFoldDB" id="A0A2P5TQ03"/>
<protein>
    <submittedName>
        <fullName evidence="1">Uncharacterized protein</fullName>
    </submittedName>
</protein>
<proteinExistence type="predicted"/>